<evidence type="ECO:0000313" key="4">
    <source>
        <dbReference type="RefSeq" id="XP_033529600.1"/>
    </source>
</evidence>
<evidence type="ECO:0000256" key="1">
    <source>
        <dbReference type="SAM" id="MobiDB-lite"/>
    </source>
</evidence>
<accession>A0A6G1FQK4</accession>
<dbReference type="GeneID" id="54415353"/>
<proteinExistence type="predicted"/>
<dbReference type="EMBL" id="ML975195">
    <property type="protein sequence ID" value="KAF1807969.1"/>
    <property type="molecule type" value="Genomic_DNA"/>
</dbReference>
<reference evidence="4" key="3">
    <citation type="submission" date="2025-04" db="UniProtKB">
        <authorList>
            <consortium name="RefSeq"/>
        </authorList>
    </citation>
    <scope>IDENTIFICATION</scope>
    <source>
        <strain evidence="4">CBS 781.70</strain>
    </source>
</reference>
<feature type="compositionally biased region" description="Basic and acidic residues" evidence="1">
    <location>
        <begin position="346"/>
        <end position="365"/>
    </location>
</feature>
<feature type="region of interest" description="Disordered" evidence="1">
    <location>
        <begin position="342"/>
        <end position="373"/>
    </location>
</feature>
<evidence type="ECO:0000313" key="3">
    <source>
        <dbReference type="Proteomes" id="UP000504638"/>
    </source>
</evidence>
<dbReference type="RefSeq" id="XP_033529600.1">
    <property type="nucleotide sequence ID" value="XM_033674783.1"/>
</dbReference>
<reference evidence="4" key="2">
    <citation type="submission" date="2020-04" db="EMBL/GenBank/DDBJ databases">
        <authorList>
            <consortium name="NCBI Genome Project"/>
        </authorList>
    </citation>
    <scope>NUCLEOTIDE SEQUENCE</scope>
    <source>
        <strain evidence="4">CBS 781.70</strain>
    </source>
</reference>
<reference evidence="2 4" key="1">
    <citation type="submission" date="2020-01" db="EMBL/GenBank/DDBJ databases">
        <authorList>
            <consortium name="DOE Joint Genome Institute"/>
            <person name="Haridas S."/>
            <person name="Albert R."/>
            <person name="Binder M."/>
            <person name="Bloem J."/>
            <person name="Labutti K."/>
            <person name="Salamov A."/>
            <person name="Andreopoulos B."/>
            <person name="Baker S.E."/>
            <person name="Barry K."/>
            <person name="Bills G."/>
            <person name="Bluhm B.H."/>
            <person name="Cannon C."/>
            <person name="Castanera R."/>
            <person name="Culley D.E."/>
            <person name="Daum C."/>
            <person name="Ezra D."/>
            <person name="Gonzalez J.B."/>
            <person name="Henrissat B."/>
            <person name="Kuo A."/>
            <person name="Liang C."/>
            <person name="Lipzen A."/>
            <person name="Lutzoni F."/>
            <person name="Magnuson J."/>
            <person name="Mondo S."/>
            <person name="Nolan M."/>
            <person name="Ohm R."/>
            <person name="Pangilinan J."/>
            <person name="Park H.-J."/>
            <person name="Ramirez L."/>
            <person name="Alfaro M."/>
            <person name="Sun H."/>
            <person name="Tritt A."/>
            <person name="Yoshinaga Y."/>
            <person name="Zwiers L.-H."/>
            <person name="Turgeon B.G."/>
            <person name="Goodwin S.B."/>
            <person name="Spatafora J.W."/>
            <person name="Crous P.W."/>
            <person name="Grigoriev I.V."/>
        </authorList>
    </citation>
    <scope>NUCLEOTIDE SEQUENCE</scope>
    <source>
        <strain evidence="2 4">CBS 781.70</strain>
    </source>
</reference>
<dbReference type="AlphaFoldDB" id="A0A6G1FQK4"/>
<dbReference type="Proteomes" id="UP000504638">
    <property type="component" value="Unplaced"/>
</dbReference>
<protein>
    <submittedName>
        <fullName evidence="2 4">Uncharacterized protein</fullName>
    </submittedName>
</protein>
<name>A0A6G1FQK4_9PEZI</name>
<keyword evidence="3" id="KW-1185">Reference proteome</keyword>
<organism evidence="2">
    <name type="scientific">Eremomyces bilateralis CBS 781.70</name>
    <dbReference type="NCBI Taxonomy" id="1392243"/>
    <lineage>
        <taxon>Eukaryota</taxon>
        <taxon>Fungi</taxon>
        <taxon>Dikarya</taxon>
        <taxon>Ascomycota</taxon>
        <taxon>Pezizomycotina</taxon>
        <taxon>Dothideomycetes</taxon>
        <taxon>Dothideomycetes incertae sedis</taxon>
        <taxon>Eremomycetales</taxon>
        <taxon>Eremomycetaceae</taxon>
        <taxon>Eremomyces</taxon>
    </lineage>
</organism>
<evidence type="ECO:0000313" key="2">
    <source>
        <dbReference type="EMBL" id="KAF1807969.1"/>
    </source>
</evidence>
<sequence>MSLSFALSYLHSSPVPSQSSVRLHFGRRLSPPYLNLSSTAVIELLVPLLLLSPTIQATPVEYDSDPPPRPAVDIVKNFFGRLGQGASNVLNVNYLNAQKAAYGDERATLDRESGIITVETKRHVAQQPMFLKFPRKGIARKWQKGHQIILTARDDPAPAKRESSSAIPDPLNYDFIRSIFRRNEPGDRRQLVATLADDSTLTTHGDADSAATTANENVLAVHPFSSNSASRIVHDDPQNHCSHDICSTETVGHENVLAVHPFSHSASGIVHDDPRKHGSHDDSSINKVLQENVLAVHPLSANSASGIVHDDSRKHGSHDDSSINKVLQENVLAVHPLSANSASGIIHDDSRKHGSHDDPRKHGSHDAGSTGTIGREHMLAVHPSTSNTGTVHNDPLKHGTDDAKVAGFVQDLPSTESQGRPPITAGLVHLSTTGKQYNRRQLMQGNSVLNGIIRWLPTVEEVGVRAIYDEYRNRAEPANATELIAVVNSGWNLNVLGWWQWSLLGVCSFVGLFL</sequence>
<gene>
    <name evidence="2 4" type="ORF">P152DRAFT_259476</name>
</gene>